<keyword evidence="5" id="KW-1185">Reference proteome</keyword>
<proteinExistence type="predicted"/>
<feature type="region of interest" description="Disordered" evidence="1">
    <location>
        <begin position="1"/>
        <end position="58"/>
    </location>
</feature>
<feature type="compositionally biased region" description="Polar residues" evidence="1">
    <location>
        <begin position="35"/>
        <end position="47"/>
    </location>
</feature>
<name>A0A917UWN7_9BACI</name>
<feature type="transmembrane region" description="Helical" evidence="2">
    <location>
        <begin position="94"/>
        <end position="111"/>
    </location>
</feature>
<feature type="domain" description="H repeat-associated protein N-terminal" evidence="3">
    <location>
        <begin position="76"/>
        <end position="157"/>
    </location>
</feature>
<dbReference type="RefSeq" id="WP_188632193.1">
    <property type="nucleotide sequence ID" value="NZ_BMNQ01000011.1"/>
</dbReference>
<keyword evidence="2" id="KW-0812">Transmembrane</keyword>
<keyword evidence="2" id="KW-0472">Membrane</keyword>
<dbReference type="EMBL" id="BMNQ01000011">
    <property type="protein sequence ID" value="GGJ90984.1"/>
    <property type="molecule type" value="Genomic_DNA"/>
</dbReference>
<dbReference type="Pfam" id="PF13808">
    <property type="entry name" value="DDE_Tnp_1_assoc"/>
    <property type="match status" value="1"/>
</dbReference>
<protein>
    <recommendedName>
        <fullName evidence="3">H repeat-associated protein N-terminal domain-containing protein</fullName>
    </recommendedName>
</protein>
<keyword evidence="2" id="KW-1133">Transmembrane helix</keyword>
<gene>
    <name evidence="4" type="ORF">GCM10007063_12050</name>
</gene>
<dbReference type="InterPro" id="IPR032806">
    <property type="entry name" value="YbfD_N"/>
</dbReference>
<evidence type="ECO:0000259" key="3">
    <source>
        <dbReference type="Pfam" id="PF13808"/>
    </source>
</evidence>
<dbReference type="AlphaFoldDB" id="A0A917UWN7"/>
<accession>A0A917UWN7</accession>
<evidence type="ECO:0000313" key="4">
    <source>
        <dbReference type="EMBL" id="GGJ90984.1"/>
    </source>
</evidence>
<reference evidence="4" key="2">
    <citation type="submission" date="2020-09" db="EMBL/GenBank/DDBJ databases">
        <authorList>
            <person name="Sun Q."/>
            <person name="Ohkuma M."/>
        </authorList>
    </citation>
    <scope>NUCLEOTIDE SEQUENCE</scope>
    <source>
        <strain evidence="4">JCM 12580</strain>
    </source>
</reference>
<organism evidence="4 5">
    <name type="scientific">Lentibacillus kapialis</name>
    <dbReference type="NCBI Taxonomy" id="340214"/>
    <lineage>
        <taxon>Bacteria</taxon>
        <taxon>Bacillati</taxon>
        <taxon>Bacillota</taxon>
        <taxon>Bacilli</taxon>
        <taxon>Bacillales</taxon>
        <taxon>Bacillaceae</taxon>
        <taxon>Lentibacillus</taxon>
    </lineage>
</organism>
<reference evidence="4" key="1">
    <citation type="journal article" date="2014" name="Int. J. Syst. Evol. Microbiol.">
        <title>Complete genome sequence of Corynebacterium casei LMG S-19264T (=DSM 44701T), isolated from a smear-ripened cheese.</title>
        <authorList>
            <consortium name="US DOE Joint Genome Institute (JGI-PGF)"/>
            <person name="Walter F."/>
            <person name="Albersmeier A."/>
            <person name="Kalinowski J."/>
            <person name="Ruckert C."/>
        </authorList>
    </citation>
    <scope>NUCLEOTIDE SEQUENCE</scope>
    <source>
        <strain evidence="4">JCM 12580</strain>
    </source>
</reference>
<comment type="caution">
    <text evidence="4">The sequence shown here is derived from an EMBL/GenBank/DDBJ whole genome shotgun (WGS) entry which is preliminary data.</text>
</comment>
<evidence type="ECO:0000256" key="1">
    <source>
        <dbReference type="SAM" id="MobiDB-lite"/>
    </source>
</evidence>
<evidence type="ECO:0000313" key="5">
    <source>
        <dbReference type="Proteomes" id="UP000658382"/>
    </source>
</evidence>
<sequence length="383" mass="45203">MSINNADIALNRAARKRKQQELRDQKKKQGKDYPPTQTLPNRKSSSKTPEEEQQMIQQTTEEKLKVYGRFLPGLLKKLGKIPDPRSPKKTKHKITVLMIYGIFMFVFQMTSRRETNRDMTGPQLLKNLQATFPKLVDMPHQDTLCRLLEKIDVEYIKMTYIALLKKLIRNKIFQNLLYNKRYLVAIDGTQKYTMEEQWDERFLRRKITGSDDEYQYYAYVLEAVLVFSNGMVIPLESVFLENSKELESIQSYEDWKQDCETKAFHRLTKQLKKHFPKLPTTLLLDGLYANGPVLEVCRRNKWQFMVVLKDKSLLAVWKEVNILLSLDTSQKHTYEKTWKGRDQRFQSMTSNIIMDQITPKCRPCTLSFARKVGRRLIRKGNSR</sequence>
<dbReference type="Proteomes" id="UP000658382">
    <property type="component" value="Unassembled WGS sequence"/>
</dbReference>
<evidence type="ECO:0000256" key="2">
    <source>
        <dbReference type="SAM" id="Phobius"/>
    </source>
</evidence>